<dbReference type="KEGG" id="bgok:Pr1d_37090"/>
<keyword evidence="5" id="KW-1185">Reference proteome</keyword>
<name>A0A5B9QFI8_9BACT</name>
<dbReference type="Pfam" id="PF13810">
    <property type="entry name" value="DUF4185"/>
    <property type="match status" value="1"/>
</dbReference>
<evidence type="ECO:0000259" key="3">
    <source>
        <dbReference type="Pfam" id="PF13810"/>
    </source>
</evidence>
<dbReference type="Pfam" id="PF03629">
    <property type="entry name" value="SASA"/>
    <property type="match status" value="1"/>
</dbReference>
<dbReference type="EMBL" id="CP042913">
    <property type="protein sequence ID" value="QEG36395.1"/>
    <property type="molecule type" value="Genomic_DNA"/>
</dbReference>
<gene>
    <name evidence="4" type="ORF">Pr1d_37090</name>
</gene>
<feature type="domain" description="Sialate O-acetylesterase" evidence="2">
    <location>
        <begin position="323"/>
        <end position="536"/>
    </location>
</feature>
<dbReference type="GO" id="GO:0016788">
    <property type="term" value="F:hydrolase activity, acting on ester bonds"/>
    <property type="evidence" value="ECO:0007669"/>
    <property type="project" value="UniProtKB-ARBA"/>
</dbReference>
<keyword evidence="1" id="KW-0378">Hydrolase</keyword>
<dbReference type="InterPro" id="IPR036514">
    <property type="entry name" value="SGNH_hydro_sf"/>
</dbReference>
<dbReference type="AlphaFoldDB" id="A0A5B9QFI8"/>
<accession>A0A5B9QFI8</accession>
<organism evidence="4 5">
    <name type="scientific">Bythopirellula goksoeyrii</name>
    <dbReference type="NCBI Taxonomy" id="1400387"/>
    <lineage>
        <taxon>Bacteria</taxon>
        <taxon>Pseudomonadati</taxon>
        <taxon>Planctomycetota</taxon>
        <taxon>Planctomycetia</taxon>
        <taxon>Pirellulales</taxon>
        <taxon>Lacipirellulaceae</taxon>
        <taxon>Bythopirellula</taxon>
    </lineage>
</organism>
<dbReference type="PANTHER" id="PTHR31988:SF19">
    <property type="entry name" value="9-O-ACETYL-N-ACETYLNEURAMINIC ACID DEACETYLASE-RELATED"/>
    <property type="match status" value="1"/>
</dbReference>
<protein>
    <recommendedName>
        <fullName evidence="6">Sialate O-acetylesterase domain-containing protein</fullName>
    </recommendedName>
</protein>
<dbReference type="RefSeq" id="WP_148074743.1">
    <property type="nucleotide sequence ID" value="NZ_CP042913.1"/>
</dbReference>
<dbReference type="OrthoDB" id="9795554at2"/>
<dbReference type="Proteomes" id="UP000323917">
    <property type="component" value="Chromosome"/>
</dbReference>
<dbReference type="PANTHER" id="PTHR31988">
    <property type="entry name" value="ESTERASE, PUTATIVE (DUF303)-RELATED"/>
    <property type="match status" value="1"/>
</dbReference>
<dbReference type="SUPFAM" id="SSF52266">
    <property type="entry name" value="SGNH hydrolase"/>
    <property type="match status" value="1"/>
</dbReference>
<dbReference type="InterPro" id="IPR005181">
    <property type="entry name" value="SASA"/>
</dbReference>
<dbReference type="InterPro" id="IPR052940">
    <property type="entry name" value="Carb_Esterase_6"/>
</dbReference>
<proteinExistence type="predicted"/>
<evidence type="ECO:0008006" key="6">
    <source>
        <dbReference type="Google" id="ProtNLM"/>
    </source>
</evidence>
<reference evidence="4 5" key="1">
    <citation type="submission" date="2019-08" db="EMBL/GenBank/DDBJ databases">
        <title>Deep-cultivation of Planctomycetes and their phenomic and genomic characterization uncovers novel biology.</title>
        <authorList>
            <person name="Wiegand S."/>
            <person name="Jogler M."/>
            <person name="Boedeker C."/>
            <person name="Pinto D."/>
            <person name="Vollmers J."/>
            <person name="Rivas-Marin E."/>
            <person name="Kohn T."/>
            <person name="Peeters S.H."/>
            <person name="Heuer A."/>
            <person name="Rast P."/>
            <person name="Oberbeckmann S."/>
            <person name="Bunk B."/>
            <person name="Jeske O."/>
            <person name="Meyerdierks A."/>
            <person name="Storesund J.E."/>
            <person name="Kallscheuer N."/>
            <person name="Luecker S."/>
            <person name="Lage O.M."/>
            <person name="Pohl T."/>
            <person name="Merkel B.J."/>
            <person name="Hornburger P."/>
            <person name="Mueller R.-W."/>
            <person name="Bruemmer F."/>
            <person name="Labrenz M."/>
            <person name="Spormann A.M."/>
            <person name="Op den Camp H."/>
            <person name="Overmann J."/>
            <person name="Amann R."/>
            <person name="Jetten M.S.M."/>
            <person name="Mascher T."/>
            <person name="Medema M.H."/>
            <person name="Devos D.P."/>
            <person name="Kaster A.-K."/>
            <person name="Ovreas L."/>
            <person name="Rohde M."/>
            <person name="Galperin M.Y."/>
            <person name="Jogler C."/>
        </authorList>
    </citation>
    <scope>NUCLEOTIDE SEQUENCE [LARGE SCALE GENOMIC DNA]</scope>
    <source>
        <strain evidence="4 5">Pr1d</strain>
    </source>
</reference>
<feature type="domain" description="DUF4185" evidence="3">
    <location>
        <begin position="579"/>
        <end position="868"/>
    </location>
</feature>
<dbReference type="InterPro" id="IPR025442">
    <property type="entry name" value="DUF4185"/>
</dbReference>
<sequence length="901" mass="99920">MALRSISGMAIVVIWAFALLQARADVVIREERSPLKVTSTQYEVQIAPDGCLTNLRIGDQEFLAPGVSISRGTYFFAGGPLQLNTVEQVADNVVTASNETAAIRYEFGEKEMTWELTNKSDSSLVFFLVLSRDVQSAFSQAGVAVALPINEQWTKVVVVAGDAQLSINGCDKLWGPWQGPHQICQVSLDPKEEKSLKLSVGKVSSERLSQVFALVPKLTEAKLQLYSPQEHQVFQRTSVSEGTILLSGHTTTNPDSIRVRFKGKSVDGKLPGKWQSVEWIPETRSFSAMMHLPAGGWYSLEIEALKQGEVLAAEKIKALGVGEVFVGAGQSNSTNSGEFRTQQKTGMVASFSGTAWQIADDPQPGVADKSQGGSFWPAFGDAMYERFGVPIGVAATGYGGTSVNQWQPDGDLFPWMMTRIYQLGPLGFRALLWHQGESDVEMHSEEYYEKLRHVILSSRAQAGWYIPWFVAQASYHNPEKPSFDTVRNAQAKLWQQGIALEGPDTDTLIGDRRDLGGAGIHFSPKGLFEHGQIWADLVGNYVDEILGTVTRSELSATAWPEADVLFHRDPNWLGGDDAYSLDLGDGRVAWFFGDSFVAPTVPGERRGTTMVRNSIGIQSGYDPTSAKFKAYWQEFEGKPRSFIADEAEEFFWPGGSLVVDGKIIMLLMRARNANKKMAFETTGWGAVLIDNIKRPPDQWQIRKLDCPQNRFDVLVGSATLIKDSEHLVAFSVASESHDVYLVRWRLVDVAEGDLSSPEWWTGSTSDWVAQDKLVELPEPVFESGQTEFTVHFSREMNRYVQVQFSGFPLTPIALRTAPSLTGPWTALEEFYSPEETIPGSSKIDDSERMLYAAKAHPELASEGLALTYCSNTYDINHLFDGLDLYFPRFLQVDLPETKEKK</sequence>
<evidence type="ECO:0000256" key="1">
    <source>
        <dbReference type="ARBA" id="ARBA00022801"/>
    </source>
</evidence>
<dbReference type="Gene3D" id="3.40.50.1110">
    <property type="entry name" value="SGNH hydrolase"/>
    <property type="match status" value="1"/>
</dbReference>
<evidence type="ECO:0000313" key="4">
    <source>
        <dbReference type="EMBL" id="QEG36395.1"/>
    </source>
</evidence>
<evidence type="ECO:0000259" key="2">
    <source>
        <dbReference type="Pfam" id="PF03629"/>
    </source>
</evidence>
<evidence type="ECO:0000313" key="5">
    <source>
        <dbReference type="Proteomes" id="UP000323917"/>
    </source>
</evidence>